<dbReference type="Gene3D" id="3.20.20.370">
    <property type="entry name" value="Glycoside hydrolase/deacetylase"/>
    <property type="match status" value="1"/>
</dbReference>
<dbReference type="Pfam" id="PF01522">
    <property type="entry name" value="Polysacc_deac_1"/>
    <property type="match status" value="1"/>
</dbReference>
<gene>
    <name evidence="4" type="ORF">CEG14_08375</name>
</gene>
<dbReference type="InterPro" id="IPR002509">
    <property type="entry name" value="NODB_dom"/>
</dbReference>
<dbReference type="InterPro" id="IPR051398">
    <property type="entry name" value="Polysacch_Deacetylase"/>
</dbReference>
<dbReference type="AlphaFoldDB" id="A0A261STF6"/>
<dbReference type="GO" id="GO:0016810">
    <property type="term" value="F:hydrolase activity, acting on carbon-nitrogen (but not peptide) bonds"/>
    <property type="evidence" value="ECO:0007669"/>
    <property type="project" value="InterPro"/>
</dbReference>
<protein>
    <submittedName>
        <fullName evidence="4">Polysaccharide deacetylase</fullName>
    </submittedName>
</protein>
<dbReference type="PROSITE" id="PS51677">
    <property type="entry name" value="NODB"/>
    <property type="match status" value="1"/>
</dbReference>
<comment type="subcellular location">
    <subcellularLocation>
        <location evidence="1">Secreted</location>
    </subcellularLocation>
</comment>
<dbReference type="OrthoDB" id="9814639at2"/>
<dbReference type="Proteomes" id="UP000217005">
    <property type="component" value="Unassembled WGS sequence"/>
</dbReference>
<evidence type="ECO:0000256" key="1">
    <source>
        <dbReference type="ARBA" id="ARBA00004613"/>
    </source>
</evidence>
<reference evidence="4 5" key="1">
    <citation type="submission" date="2017-05" db="EMBL/GenBank/DDBJ databases">
        <title>Complete and WGS of Bordetella genogroups.</title>
        <authorList>
            <person name="Spilker T."/>
            <person name="LiPuma J."/>
        </authorList>
    </citation>
    <scope>NUCLEOTIDE SEQUENCE [LARGE SCALE GENOMIC DNA]</scope>
    <source>
        <strain evidence="4 5">AU17610</strain>
    </source>
</reference>
<sequence length="234" mass="26815">MYHQIGQPNPKGTPYRGLTVHPASFRRQMTWLRRFGYRGLSMRDLMPYLRGEKHGKVFGITFDDGYRNVLENAAPVMQECGFTGTNYFVAHQLDGGNVWDAEKGIPHSGLMSADEIRQWHRLGNEVGSHTLDHVHLPRVAPDEARRQIRDSKDALEQLLGEAVTAFCYPYGDNNPEHREMAREAGYDNATLTVRGLANERDDPFGLPRVTVSRSTNLLRFLQKTLTRYEDSRRR</sequence>
<dbReference type="SUPFAM" id="SSF88713">
    <property type="entry name" value="Glycoside hydrolase/deacetylase"/>
    <property type="match status" value="1"/>
</dbReference>
<dbReference type="GO" id="GO:0005975">
    <property type="term" value="P:carbohydrate metabolic process"/>
    <property type="evidence" value="ECO:0007669"/>
    <property type="project" value="InterPro"/>
</dbReference>
<comment type="caution">
    <text evidence="4">The sequence shown here is derived from an EMBL/GenBank/DDBJ whole genome shotgun (WGS) entry which is preliminary data.</text>
</comment>
<evidence type="ECO:0000313" key="4">
    <source>
        <dbReference type="EMBL" id="OZI39573.1"/>
    </source>
</evidence>
<accession>A0A261STF6</accession>
<name>A0A261STF6_9BORD</name>
<keyword evidence="2" id="KW-0732">Signal</keyword>
<dbReference type="PANTHER" id="PTHR34216">
    <property type="match status" value="1"/>
</dbReference>
<organism evidence="4 5">
    <name type="scientific">Bordetella genomosp. 1</name>
    <dbReference type="NCBI Taxonomy" id="1395607"/>
    <lineage>
        <taxon>Bacteria</taxon>
        <taxon>Pseudomonadati</taxon>
        <taxon>Pseudomonadota</taxon>
        <taxon>Betaproteobacteria</taxon>
        <taxon>Burkholderiales</taxon>
        <taxon>Alcaligenaceae</taxon>
        <taxon>Bordetella</taxon>
    </lineage>
</organism>
<evidence type="ECO:0000256" key="2">
    <source>
        <dbReference type="ARBA" id="ARBA00022729"/>
    </source>
</evidence>
<dbReference type="EMBL" id="NEVL01000002">
    <property type="protein sequence ID" value="OZI39573.1"/>
    <property type="molecule type" value="Genomic_DNA"/>
</dbReference>
<dbReference type="InterPro" id="IPR011330">
    <property type="entry name" value="Glyco_hydro/deAcase_b/a-brl"/>
</dbReference>
<feature type="domain" description="NodB homology" evidence="3">
    <location>
        <begin position="56"/>
        <end position="234"/>
    </location>
</feature>
<dbReference type="GO" id="GO:0005576">
    <property type="term" value="C:extracellular region"/>
    <property type="evidence" value="ECO:0007669"/>
    <property type="project" value="UniProtKB-SubCell"/>
</dbReference>
<proteinExistence type="predicted"/>
<dbReference type="PANTHER" id="PTHR34216:SF3">
    <property type="entry name" value="POLY-BETA-1,6-N-ACETYL-D-GLUCOSAMINE N-DEACETYLASE"/>
    <property type="match status" value="1"/>
</dbReference>
<evidence type="ECO:0000313" key="5">
    <source>
        <dbReference type="Proteomes" id="UP000217005"/>
    </source>
</evidence>
<evidence type="ECO:0000259" key="3">
    <source>
        <dbReference type="PROSITE" id="PS51677"/>
    </source>
</evidence>
<dbReference type="CDD" id="cd10918">
    <property type="entry name" value="CE4_NodB_like_5s_6s"/>
    <property type="match status" value="1"/>
</dbReference>